<gene>
    <name evidence="11" type="ORF">BDK92_6129</name>
</gene>
<protein>
    <recommendedName>
        <fullName evidence="4 7">Ornithine carbamoyltransferase</fullName>
        <shortName evidence="7">OTCase</shortName>
        <ecNumber evidence="3 7">2.1.3.3</ecNumber>
    </recommendedName>
</protein>
<dbReference type="Pfam" id="PF00185">
    <property type="entry name" value="OTCace"/>
    <property type="match status" value="1"/>
</dbReference>
<dbReference type="Proteomes" id="UP000277671">
    <property type="component" value="Unassembled WGS sequence"/>
</dbReference>
<dbReference type="PRINTS" id="PR00102">
    <property type="entry name" value="OTCASE"/>
</dbReference>
<dbReference type="PRINTS" id="PR00100">
    <property type="entry name" value="AOTCASE"/>
</dbReference>
<dbReference type="InterPro" id="IPR024904">
    <property type="entry name" value="OTCase_ArgI"/>
</dbReference>
<dbReference type="SUPFAM" id="SSF53671">
    <property type="entry name" value="Aspartate/ornithine carbamoyltransferase"/>
    <property type="match status" value="1"/>
</dbReference>
<feature type="domain" description="Aspartate/ornithine carbamoyltransferase carbamoyl-P binding" evidence="10">
    <location>
        <begin position="3"/>
        <end position="141"/>
    </location>
</feature>
<evidence type="ECO:0000259" key="10">
    <source>
        <dbReference type="Pfam" id="PF02729"/>
    </source>
</evidence>
<dbReference type="PANTHER" id="PTHR45753">
    <property type="entry name" value="ORNITHINE CARBAMOYLTRANSFERASE, MITOCHONDRIAL"/>
    <property type="match status" value="1"/>
</dbReference>
<keyword evidence="7" id="KW-0963">Cytoplasm</keyword>
<comment type="caution">
    <text evidence="7">Lacks conserved residue(s) required for the propagation of feature annotation.</text>
</comment>
<dbReference type="InterPro" id="IPR036901">
    <property type="entry name" value="Asp/Orn_carbamoylTrfase_sf"/>
</dbReference>
<dbReference type="FunFam" id="3.40.50.1370:FF:000008">
    <property type="entry name" value="Ornithine carbamoyltransferase"/>
    <property type="match status" value="1"/>
</dbReference>
<dbReference type="NCBIfam" id="NF001986">
    <property type="entry name" value="PRK00779.1"/>
    <property type="match status" value="1"/>
</dbReference>
<comment type="catalytic activity">
    <reaction evidence="6 7">
        <text>carbamoyl phosphate + L-ornithine = L-citrulline + phosphate + H(+)</text>
        <dbReference type="Rhea" id="RHEA:19513"/>
        <dbReference type="ChEBI" id="CHEBI:15378"/>
        <dbReference type="ChEBI" id="CHEBI:43474"/>
        <dbReference type="ChEBI" id="CHEBI:46911"/>
        <dbReference type="ChEBI" id="CHEBI:57743"/>
        <dbReference type="ChEBI" id="CHEBI:58228"/>
        <dbReference type="EC" id="2.1.3.3"/>
    </reaction>
</comment>
<dbReference type="AlphaFoldDB" id="A0A495JRX6"/>
<dbReference type="GO" id="GO:0005737">
    <property type="term" value="C:cytoplasm"/>
    <property type="evidence" value="ECO:0007669"/>
    <property type="project" value="UniProtKB-SubCell"/>
</dbReference>
<feature type="binding site" evidence="7">
    <location>
        <position position="224"/>
    </location>
    <ligand>
        <name>L-ornithine</name>
        <dbReference type="ChEBI" id="CHEBI:46911"/>
    </ligand>
</feature>
<feature type="region of interest" description="Disordered" evidence="8">
    <location>
        <begin position="310"/>
        <end position="334"/>
    </location>
</feature>
<dbReference type="Pfam" id="PF02729">
    <property type="entry name" value="OTCace_N"/>
    <property type="match status" value="1"/>
</dbReference>
<evidence type="ECO:0000256" key="6">
    <source>
        <dbReference type="ARBA" id="ARBA00048772"/>
    </source>
</evidence>
<feature type="binding site" evidence="7">
    <location>
        <begin position="228"/>
        <end position="229"/>
    </location>
    <ligand>
        <name>L-ornithine</name>
        <dbReference type="ChEBI" id="CHEBI:46911"/>
    </ligand>
</feature>
<dbReference type="InterPro" id="IPR006130">
    <property type="entry name" value="Asp/Orn_carbamoylTrfase"/>
</dbReference>
<name>A0A495JRX6_9ACTN</name>
<feature type="domain" description="Aspartate/ornithine carbamoyltransferase Asp/Orn-binding" evidence="9">
    <location>
        <begin position="148"/>
        <end position="303"/>
    </location>
</feature>
<dbReference type="PANTHER" id="PTHR45753:SF3">
    <property type="entry name" value="ORNITHINE TRANSCARBAMYLASE, MITOCHONDRIAL"/>
    <property type="match status" value="1"/>
</dbReference>
<dbReference type="InterPro" id="IPR006131">
    <property type="entry name" value="Asp_carbamoyltransf_Asp/Orn-bd"/>
</dbReference>
<evidence type="ECO:0000256" key="1">
    <source>
        <dbReference type="ARBA" id="ARBA00004975"/>
    </source>
</evidence>
<feature type="compositionally biased region" description="Polar residues" evidence="8">
    <location>
        <begin position="323"/>
        <end position="334"/>
    </location>
</feature>
<dbReference type="GO" id="GO:0016597">
    <property type="term" value="F:amino acid binding"/>
    <property type="evidence" value="ECO:0007669"/>
    <property type="project" value="InterPro"/>
</dbReference>
<dbReference type="NCBIfam" id="TIGR00658">
    <property type="entry name" value="orni_carb_tr"/>
    <property type="match status" value="1"/>
</dbReference>
<evidence type="ECO:0000256" key="3">
    <source>
        <dbReference type="ARBA" id="ARBA00013007"/>
    </source>
</evidence>
<proteinExistence type="inferred from homology"/>
<comment type="caution">
    <text evidence="11">The sequence shown here is derived from an EMBL/GenBank/DDBJ whole genome shotgun (WGS) entry which is preliminary data.</text>
</comment>
<evidence type="ECO:0000256" key="2">
    <source>
        <dbReference type="ARBA" id="ARBA00007805"/>
    </source>
</evidence>
<feature type="binding site" evidence="7">
    <location>
        <begin position="128"/>
        <end position="131"/>
    </location>
    <ligand>
        <name>carbamoyl phosphate</name>
        <dbReference type="ChEBI" id="CHEBI:58228"/>
    </ligand>
</feature>
<feature type="binding site" evidence="7">
    <location>
        <position position="292"/>
    </location>
    <ligand>
        <name>carbamoyl phosphate</name>
        <dbReference type="ChEBI" id="CHEBI:58228"/>
    </ligand>
</feature>
<dbReference type="OrthoDB" id="9802587at2"/>
<dbReference type="GO" id="GO:0042450">
    <property type="term" value="P:L-arginine biosynthetic process via ornithine"/>
    <property type="evidence" value="ECO:0007669"/>
    <property type="project" value="UniProtKB-UniRule"/>
</dbReference>
<dbReference type="GO" id="GO:0004585">
    <property type="term" value="F:ornithine carbamoyltransferase activity"/>
    <property type="evidence" value="ECO:0007669"/>
    <property type="project" value="UniProtKB-UniRule"/>
</dbReference>
<evidence type="ECO:0000256" key="5">
    <source>
        <dbReference type="ARBA" id="ARBA00022679"/>
    </source>
</evidence>
<accession>A0A495JRX6</accession>
<dbReference type="EC" id="2.1.3.3" evidence="3 7"/>
<dbReference type="EMBL" id="RBKT01000001">
    <property type="protein sequence ID" value="RKR91727.1"/>
    <property type="molecule type" value="Genomic_DNA"/>
</dbReference>
<organism evidence="11 12">
    <name type="scientific">Micromonospora pisi</name>
    <dbReference type="NCBI Taxonomy" id="589240"/>
    <lineage>
        <taxon>Bacteria</taxon>
        <taxon>Bacillati</taxon>
        <taxon>Actinomycetota</taxon>
        <taxon>Actinomycetes</taxon>
        <taxon>Micromonosporales</taxon>
        <taxon>Micromonosporaceae</taxon>
        <taxon>Micromonospora</taxon>
    </lineage>
</organism>
<evidence type="ECO:0000313" key="11">
    <source>
        <dbReference type="EMBL" id="RKR91727.1"/>
    </source>
</evidence>
<comment type="pathway">
    <text evidence="1">Amino-acid biosynthesis; L-arginine biosynthesis; L-arginine from L-ornithine and carbamoyl phosphate: step 1/3.</text>
</comment>
<evidence type="ECO:0000259" key="9">
    <source>
        <dbReference type="Pfam" id="PF00185"/>
    </source>
</evidence>
<evidence type="ECO:0000256" key="4">
    <source>
        <dbReference type="ARBA" id="ARBA00016634"/>
    </source>
</evidence>
<feature type="binding site" evidence="7">
    <location>
        <position position="160"/>
    </location>
    <ligand>
        <name>L-ornithine</name>
        <dbReference type="ChEBI" id="CHEBI:46911"/>
    </ligand>
</feature>
<reference evidence="11 12" key="1">
    <citation type="submission" date="2018-10" db="EMBL/GenBank/DDBJ databases">
        <title>Sequencing the genomes of 1000 actinobacteria strains.</title>
        <authorList>
            <person name="Klenk H.-P."/>
        </authorList>
    </citation>
    <scope>NUCLEOTIDE SEQUENCE [LARGE SCALE GENOMIC DNA]</scope>
    <source>
        <strain evidence="11 12">DSM 45175</strain>
    </source>
</reference>
<sequence>MIRHFQRDDDLSPAEQSEVLDLAARMKADRFVARPLAGPRAVAVLFDKPSLRTRISFDVGIAELGGHPIIVDTQATHFGRGESLGDAGQVLSRYVSAIVLRTHGDARLAELAAGATVPVVNALTDGFHPCQLLADLLTIRERCGGTAGRTLAYVGDAANNMSHSYLLAGVTAGMHVRVAGPPGYDPTAAVVSRAAEIAAWTGGSVQVLRDPREAVDGADVLATDTWTSMGQEGDGRDRLTPFWPYQVNKSLLAVAAPDAIVLHCLPAHRGEEITDEVLDGPQSAVFDQAENRLHAQKALLSWLVEASATAPGGTGVSGPVTTDATITPSGTLTS</sequence>
<dbReference type="InterPro" id="IPR006132">
    <property type="entry name" value="Asp/Orn_carbamoyltranf_P-bd"/>
</dbReference>
<evidence type="ECO:0000256" key="8">
    <source>
        <dbReference type="SAM" id="MobiDB-lite"/>
    </source>
</evidence>
<dbReference type="RefSeq" id="WP_121159845.1">
    <property type="nucleotide sequence ID" value="NZ_RBKT01000001.1"/>
</dbReference>
<evidence type="ECO:0000313" key="12">
    <source>
        <dbReference type="Proteomes" id="UP000277671"/>
    </source>
</evidence>
<evidence type="ECO:0000256" key="7">
    <source>
        <dbReference type="HAMAP-Rule" id="MF_01109"/>
    </source>
</evidence>
<keyword evidence="12" id="KW-1185">Reference proteome</keyword>
<keyword evidence="5 7" id="KW-0808">Transferase</keyword>
<dbReference type="InterPro" id="IPR002292">
    <property type="entry name" value="Orn/put_carbamltrans"/>
</dbReference>
<comment type="similarity">
    <text evidence="2 7">Belongs to the aspartate/ornithine carbamoyltransferase superfamily. OTCase family.</text>
</comment>
<feature type="compositionally biased region" description="Low complexity" evidence="8">
    <location>
        <begin position="310"/>
        <end position="322"/>
    </location>
</feature>
<comment type="subcellular location">
    <subcellularLocation>
        <location evidence="7">Cytoplasm</location>
    </subcellularLocation>
</comment>
<dbReference type="GO" id="GO:0019240">
    <property type="term" value="P:citrulline biosynthetic process"/>
    <property type="evidence" value="ECO:0007669"/>
    <property type="project" value="TreeGrafter"/>
</dbReference>
<feature type="binding site" evidence="7">
    <location>
        <position position="101"/>
    </location>
    <ligand>
        <name>carbamoyl phosphate</name>
        <dbReference type="ChEBI" id="CHEBI:58228"/>
    </ligand>
</feature>
<dbReference type="Gene3D" id="3.40.50.1370">
    <property type="entry name" value="Aspartate/ornithine carbamoyltransferase"/>
    <property type="match status" value="2"/>
</dbReference>
<feature type="binding site" evidence="7">
    <location>
        <begin position="264"/>
        <end position="265"/>
    </location>
    <ligand>
        <name>carbamoyl phosphate</name>
        <dbReference type="ChEBI" id="CHEBI:58228"/>
    </ligand>
</feature>
<dbReference type="HAMAP" id="MF_01109">
    <property type="entry name" value="OTCase"/>
    <property type="match status" value="1"/>
</dbReference>